<dbReference type="PANTHER" id="PTHR48098">
    <property type="entry name" value="ENTEROCHELIN ESTERASE-RELATED"/>
    <property type="match status" value="1"/>
</dbReference>
<dbReference type="SUPFAM" id="SSF53474">
    <property type="entry name" value="alpha/beta-Hydrolases"/>
    <property type="match status" value="1"/>
</dbReference>
<name>A0ABS0CQ45_9NOCA</name>
<organism evidence="1 2">
    <name type="scientific">Nocardia amamiensis</name>
    <dbReference type="NCBI Taxonomy" id="404578"/>
    <lineage>
        <taxon>Bacteria</taxon>
        <taxon>Bacillati</taxon>
        <taxon>Actinomycetota</taxon>
        <taxon>Actinomycetes</taxon>
        <taxon>Mycobacteriales</taxon>
        <taxon>Nocardiaceae</taxon>
        <taxon>Nocardia</taxon>
    </lineage>
</organism>
<sequence length="336" mass="34832">MRTPADVRSASPTDGYNGIVSASKYLGALLSALSTAVAASVFSVSPAEATPTRAHVVGETPLGGSVSQIDVYSPAMDRVVTHRVIRAAGDGPAPTLYLLTGIGGGVDGISWWDDTDVREFFADKHVNVVMPVGGAYSMYTDWLADDPAVGRNQWQTYLTRELPATLDHELGATGRNAIAGVSMSAASAIDLAIQAPDTYRAVAAYSGCPWAADAAGVAMISAQVIRGGANPANMWGAPGEAIWRVHDAFANASALAGKTIYLSAASGTPGEIDRGGLPFPPIEAIASSCTAAFADRLADLGLPAIHVNRPEGAHTWGQFEADLHDSWPYLARALGA</sequence>
<dbReference type="PANTHER" id="PTHR48098:SF1">
    <property type="entry name" value="DIACYLGLYCEROL ACYLTRANSFERASE_MYCOLYLTRANSFERASE AG85A"/>
    <property type="match status" value="1"/>
</dbReference>
<dbReference type="InterPro" id="IPR050583">
    <property type="entry name" value="Mycobacterial_A85_antigen"/>
</dbReference>
<keyword evidence="2" id="KW-1185">Reference proteome</keyword>
<accession>A0ABS0CQ45</accession>
<proteinExistence type="predicted"/>
<dbReference type="Gene3D" id="3.40.50.1820">
    <property type="entry name" value="alpha/beta hydrolase"/>
    <property type="match status" value="1"/>
</dbReference>
<dbReference type="Proteomes" id="UP000702209">
    <property type="component" value="Unassembled WGS sequence"/>
</dbReference>
<reference evidence="1 2" key="1">
    <citation type="submission" date="2020-10" db="EMBL/GenBank/DDBJ databases">
        <title>Identification of Nocardia species via Next-generation sequencing and recognition of intraspecies genetic diversity.</title>
        <authorList>
            <person name="Li P."/>
            <person name="Li P."/>
            <person name="Lu B."/>
        </authorList>
    </citation>
    <scope>NUCLEOTIDE SEQUENCE [LARGE SCALE GENOMIC DNA]</scope>
    <source>
        <strain evidence="1 2">BJ06-0157</strain>
    </source>
</reference>
<evidence type="ECO:0000313" key="1">
    <source>
        <dbReference type="EMBL" id="MBF6296969.1"/>
    </source>
</evidence>
<dbReference type="InterPro" id="IPR029058">
    <property type="entry name" value="AB_hydrolase_fold"/>
</dbReference>
<evidence type="ECO:0000313" key="2">
    <source>
        <dbReference type="Proteomes" id="UP000702209"/>
    </source>
</evidence>
<dbReference type="InterPro" id="IPR000801">
    <property type="entry name" value="Esterase-like"/>
</dbReference>
<comment type="caution">
    <text evidence="1">The sequence shown here is derived from an EMBL/GenBank/DDBJ whole genome shotgun (WGS) entry which is preliminary data.</text>
</comment>
<protein>
    <submittedName>
        <fullName evidence="1">Esterase family protein</fullName>
    </submittedName>
</protein>
<gene>
    <name evidence="1" type="ORF">IU459_05355</name>
</gene>
<dbReference type="Pfam" id="PF00756">
    <property type="entry name" value="Esterase"/>
    <property type="match status" value="1"/>
</dbReference>
<dbReference type="EMBL" id="JADLQX010000003">
    <property type="protein sequence ID" value="MBF6296969.1"/>
    <property type="molecule type" value="Genomic_DNA"/>
</dbReference>